<protein>
    <submittedName>
        <fullName evidence="2">Uncharacterized protein</fullName>
    </submittedName>
</protein>
<keyword evidence="1" id="KW-0812">Transmembrane</keyword>
<dbReference type="AlphaFoldDB" id="G0TVH1"/>
<name>G0TVH1_TRYVY</name>
<accession>G0TVH1</accession>
<dbReference type="EMBL" id="HE573021">
    <property type="protein sequence ID" value="CCC47937.1"/>
    <property type="molecule type" value="Genomic_DNA"/>
</dbReference>
<feature type="transmembrane region" description="Helical" evidence="1">
    <location>
        <begin position="76"/>
        <end position="101"/>
    </location>
</feature>
<evidence type="ECO:0000256" key="1">
    <source>
        <dbReference type="SAM" id="Phobius"/>
    </source>
</evidence>
<proteinExistence type="predicted"/>
<evidence type="ECO:0000313" key="2">
    <source>
        <dbReference type="EMBL" id="CCC47937.1"/>
    </source>
</evidence>
<keyword evidence="1" id="KW-0472">Membrane</keyword>
<keyword evidence="1" id="KW-1133">Transmembrane helix</keyword>
<organism evidence="2">
    <name type="scientific">Trypanosoma vivax (strain Y486)</name>
    <dbReference type="NCBI Taxonomy" id="1055687"/>
    <lineage>
        <taxon>Eukaryota</taxon>
        <taxon>Discoba</taxon>
        <taxon>Euglenozoa</taxon>
        <taxon>Kinetoplastea</taxon>
        <taxon>Metakinetoplastina</taxon>
        <taxon>Trypanosomatida</taxon>
        <taxon>Trypanosomatidae</taxon>
        <taxon>Trypanosoma</taxon>
        <taxon>Duttonella</taxon>
    </lineage>
</organism>
<reference evidence="2" key="1">
    <citation type="journal article" date="2012" name="Proc. Natl. Acad. Sci. U.S.A.">
        <title>Antigenic diversity is generated by distinct evolutionary mechanisms in African trypanosome species.</title>
        <authorList>
            <person name="Jackson A.P."/>
            <person name="Berry A."/>
            <person name="Aslett M."/>
            <person name="Allison H.C."/>
            <person name="Burton P."/>
            <person name="Vavrova-Anderson J."/>
            <person name="Brown R."/>
            <person name="Browne H."/>
            <person name="Corton N."/>
            <person name="Hauser H."/>
            <person name="Gamble J."/>
            <person name="Gilderthorp R."/>
            <person name="Marcello L."/>
            <person name="McQuillan J."/>
            <person name="Otto T.D."/>
            <person name="Quail M.A."/>
            <person name="Sanders M.J."/>
            <person name="van Tonder A."/>
            <person name="Ginger M.L."/>
            <person name="Field M.C."/>
            <person name="Barry J.D."/>
            <person name="Hertz-Fowler C."/>
            <person name="Berriman M."/>
        </authorList>
    </citation>
    <scope>NUCLEOTIDE SEQUENCE</scope>
    <source>
        <strain evidence="2">Y486</strain>
    </source>
</reference>
<gene>
    <name evidence="2" type="ORF">TVY486_0501460</name>
</gene>
<sequence length="110" mass="12571">MLFKRKIKETTNDLSETLFCCTIVYCRLLNCGAPSFKKKNVCLRNGQVAPNYFEPFFCAFVRPLLQMAFFAEIHSLFSLVGYDFPYIIIIIIIISVMHIGYCPQCLASPA</sequence>